<name>A0AB39VVC2_9GAMM</name>
<proteinExistence type="predicted"/>
<protein>
    <submittedName>
        <fullName evidence="3">Amidohydrolase family protein</fullName>
    </submittedName>
</protein>
<feature type="domain" description="Amidohydrolase-related" evidence="2">
    <location>
        <begin position="4"/>
        <end position="302"/>
    </location>
</feature>
<dbReference type="PANTHER" id="PTHR21240">
    <property type="entry name" value="2-AMINO-3-CARBOXYLMUCONATE-6-SEMIALDEHYDE DECARBOXYLASE"/>
    <property type="match status" value="1"/>
</dbReference>
<reference evidence="3" key="1">
    <citation type="submission" date="2024-07" db="EMBL/GenBank/DDBJ databases">
        <authorList>
            <person name="Biller S.J."/>
        </authorList>
    </citation>
    <scope>NUCLEOTIDE SEQUENCE</scope>
    <source>
        <strain evidence="3">WC2420</strain>
    </source>
</reference>
<organism evidence="3">
    <name type="scientific">Rouxiella sp. WC2420</name>
    <dbReference type="NCBI Taxonomy" id="3234145"/>
    <lineage>
        <taxon>Bacteria</taxon>
        <taxon>Pseudomonadati</taxon>
        <taxon>Pseudomonadota</taxon>
        <taxon>Gammaproteobacteria</taxon>
        <taxon>Enterobacterales</taxon>
        <taxon>Yersiniaceae</taxon>
        <taxon>Rouxiella</taxon>
    </lineage>
</organism>
<accession>A0AB39VVC2</accession>
<keyword evidence="1" id="KW-0456">Lyase</keyword>
<dbReference type="CDD" id="cd01292">
    <property type="entry name" value="metallo-dependent_hydrolases"/>
    <property type="match status" value="1"/>
</dbReference>
<dbReference type="InterPro" id="IPR032466">
    <property type="entry name" value="Metal_Hydrolase"/>
</dbReference>
<dbReference type="SUPFAM" id="SSF51556">
    <property type="entry name" value="Metallo-dependent hydrolases"/>
    <property type="match status" value="1"/>
</dbReference>
<dbReference type="RefSeq" id="WP_369790337.1">
    <property type="nucleotide sequence ID" value="NZ_CP165628.1"/>
</dbReference>
<dbReference type="EMBL" id="CP165628">
    <property type="protein sequence ID" value="XDU74102.1"/>
    <property type="molecule type" value="Genomic_DNA"/>
</dbReference>
<evidence type="ECO:0000256" key="1">
    <source>
        <dbReference type="ARBA" id="ARBA00023239"/>
    </source>
</evidence>
<evidence type="ECO:0000313" key="3">
    <source>
        <dbReference type="EMBL" id="XDU74102.1"/>
    </source>
</evidence>
<dbReference type="InterPro" id="IPR006680">
    <property type="entry name" value="Amidohydro-rel"/>
</dbReference>
<sequence length="306" mass="34012">MKIIDGHCHLASTRYIPQQFFEDVAANITCKMIAYGEKVSYSKILQMLLMQHNDHYGDRLIVEMDAASISRTVLLIPDFSSAMAMPLPQREIYEAHFQVTQKYPGRFYVFPGVNPLRGQVALDEFVESIENFGFHGLKLYPPCGYSPSNKCLYPFYDFCQEKSLPVLLHTGPTVQSLNLTLMPPSLICAAARDFPGVNFILAHGAVAYVEEAVELARNWPNLYIDTGGISGAIFPGKWQKQLLSVLLADIENKVIFGSDWPVTRMSGGLKNLVTGITSNPAITQQITPTALQVFFGENITRLIEGG</sequence>
<dbReference type="AlphaFoldDB" id="A0AB39VVC2"/>
<dbReference type="Pfam" id="PF04909">
    <property type="entry name" value="Amidohydro_2"/>
    <property type="match status" value="1"/>
</dbReference>
<gene>
    <name evidence="3" type="ORF">AB3G37_08545</name>
</gene>
<dbReference type="GO" id="GO:0016831">
    <property type="term" value="F:carboxy-lyase activity"/>
    <property type="evidence" value="ECO:0007669"/>
    <property type="project" value="InterPro"/>
</dbReference>
<dbReference type="Gene3D" id="3.20.20.140">
    <property type="entry name" value="Metal-dependent hydrolases"/>
    <property type="match status" value="1"/>
</dbReference>
<dbReference type="InterPro" id="IPR032465">
    <property type="entry name" value="ACMSD"/>
</dbReference>
<evidence type="ECO:0000259" key="2">
    <source>
        <dbReference type="Pfam" id="PF04909"/>
    </source>
</evidence>
<dbReference type="PANTHER" id="PTHR21240:SF19">
    <property type="entry name" value="CATALYTIC_ HYDROLASE"/>
    <property type="match status" value="1"/>
</dbReference>
<dbReference type="GO" id="GO:0016787">
    <property type="term" value="F:hydrolase activity"/>
    <property type="evidence" value="ECO:0007669"/>
    <property type="project" value="InterPro"/>
</dbReference>